<keyword evidence="8" id="KW-1185">Reference proteome</keyword>
<dbReference type="InterPro" id="IPR015424">
    <property type="entry name" value="PyrdxlP-dep_Trfase"/>
</dbReference>
<dbReference type="Proteomes" id="UP000654279">
    <property type="component" value="Unassembled WGS sequence"/>
</dbReference>
<proteinExistence type="inferred from homology"/>
<dbReference type="SUPFAM" id="SSF53383">
    <property type="entry name" value="PLP-dependent transferases"/>
    <property type="match status" value="1"/>
</dbReference>
<evidence type="ECO:0000256" key="4">
    <source>
        <dbReference type="ARBA" id="ARBA00023239"/>
    </source>
</evidence>
<dbReference type="InterPro" id="IPR004839">
    <property type="entry name" value="Aminotransferase_I/II_large"/>
</dbReference>
<dbReference type="NCBIfam" id="TIGR04350">
    <property type="entry name" value="C_S_lyase_PatB"/>
    <property type="match status" value="1"/>
</dbReference>
<dbReference type="InterPro" id="IPR027619">
    <property type="entry name" value="C-S_lyase_PatB-like"/>
</dbReference>
<comment type="similarity">
    <text evidence="5">Belongs to the class-II pyridoxal-phosphate-dependent aminotransferase family. MalY/PatB cystathionine beta-lyase subfamily.</text>
</comment>
<dbReference type="EMBL" id="JACRSO010000003">
    <property type="protein sequence ID" value="MBC8529502.1"/>
    <property type="molecule type" value="Genomic_DNA"/>
</dbReference>
<name>A0A926HJ42_9FIRM</name>
<keyword evidence="4 7" id="KW-0456">Lyase</keyword>
<dbReference type="EC" id="4.4.1.13" evidence="2"/>
<comment type="caution">
    <text evidence="7">The sequence shown here is derived from an EMBL/GenBank/DDBJ whole genome shotgun (WGS) entry which is preliminary data.</text>
</comment>
<accession>A0A926HJ42</accession>
<dbReference type="InterPro" id="IPR015421">
    <property type="entry name" value="PyrdxlP-dep_Trfase_major"/>
</dbReference>
<dbReference type="Pfam" id="PF00155">
    <property type="entry name" value="Aminotran_1_2"/>
    <property type="match status" value="1"/>
</dbReference>
<dbReference type="GO" id="GO:0030170">
    <property type="term" value="F:pyridoxal phosphate binding"/>
    <property type="evidence" value="ECO:0007669"/>
    <property type="project" value="InterPro"/>
</dbReference>
<protein>
    <recommendedName>
        <fullName evidence="2">cysteine-S-conjugate beta-lyase</fullName>
        <ecNumber evidence="2">4.4.1.13</ecNumber>
    </recommendedName>
</protein>
<evidence type="ECO:0000256" key="3">
    <source>
        <dbReference type="ARBA" id="ARBA00022898"/>
    </source>
</evidence>
<dbReference type="GO" id="GO:0047804">
    <property type="term" value="F:cysteine-S-conjugate beta-lyase activity"/>
    <property type="evidence" value="ECO:0007669"/>
    <property type="project" value="UniProtKB-EC"/>
</dbReference>
<keyword evidence="3" id="KW-0663">Pyridoxal phosphate</keyword>
<evidence type="ECO:0000313" key="8">
    <source>
        <dbReference type="Proteomes" id="UP000654279"/>
    </source>
</evidence>
<evidence type="ECO:0000256" key="5">
    <source>
        <dbReference type="ARBA" id="ARBA00037974"/>
    </source>
</evidence>
<comment type="cofactor">
    <cofactor evidence="1">
        <name>pyridoxal 5'-phosphate</name>
        <dbReference type="ChEBI" id="CHEBI:597326"/>
    </cofactor>
</comment>
<dbReference type="InterPro" id="IPR051798">
    <property type="entry name" value="Class-II_PLP-Dep_Aminotrans"/>
</dbReference>
<dbReference type="RefSeq" id="WP_249285336.1">
    <property type="nucleotide sequence ID" value="NZ_JACRSO010000003.1"/>
</dbReference>
<dbReference type="CDD" id="cd00609">
    <property type="entry name" value="AAT_like"/>
    <property type="match status" value="1"/>
</dbReference>
<evidence type="ECO:0000256" key="1">
    <source>
        <dbReference type="ARBA" id="ARBA00001933"/>
    </source>
</evidence>
<organism evidence="7 8">
    <name type="scientific">Luoshenia tenuis</name>
    <dbReference type="NCBI Taxonomy" id="2763654"/>
    <lineage>
        <taxon>Bacteria</taxon>
        <taxon>Bacillati</taxon>
        <taxon>Bacillota</taxon>
        <taxon>Clostridia</taxon>
        <taxon>Christensenellales</taxon>
        <taxon>Christensenellaceae</taxon>
        <taxon>Luoshenia</taxon>
    </lineage>
</organism>
<dbReference type="AlphaFoldDB" id="A0A926HJ42"/>
<dbReference type="PANTHER" id="PTHR43525">
    <property type="entry name" value="PROTEIN MALY"/>
    <property type="match status" value="1"/>
</dbReference>
<dbReference type="PANTHER" id="PTHR43525:SF1">
    <property type="entry name" value="PROTEIN MALY"/>
    <property type="match status" value="1"/>
</dbReference>
<evidence type="ECO:0000259" key="6">
    <source>
        <dbReference type="Pfam" id="PF00155"/>
    </source>
</evidence>
<dbReference type="Gene3D" id="3.40.640.10">
    <property type="entry name" value="Type I PLP-dependent aspartate aminotransferase-like (Major domain)"/>
    <property type="match status" value="1"/>
</dbReference>
<dbReference type="InterPro" id="IPR015422">
    <property type="entry name" value="PyrdxlP-dep_Trfase_small"/>
</dbReference>
<evidence type="ECO:0000256" key="2">
    <source>
        <dbReference type="ARBA" id="ARBA00012224"/>
    </source>
</evidence>
<evidence type="ECO:0000313" key="7">
    <source>
        <dbReference type="EMBL" id="MBC8529502.1"/>
    </source>
</evidence>
<sequence>MALDFDRVIERRGTDAAKFAGLAQEYGREDVIPLSVADMDFAVFPPILEAMQARLSQEIFGYHTLEEPAKEAVCRWYAARHALKVAPEAVAMLTNVVSGFNLGVQVFSQPGDQIVVQPPVYGPFYLGPQHDRRVVHNPLKKVGDSWKMDFIDLERHFKAGARVMILCNPHNPVGRSWRPEELGQLAKLCQQYGVLVLSDEIHGDLTMPDYRHTPILSVPGMEQHAILFSSASKTFNLAGLSTAFAVIPDEGLRKRFTDALRVVHAGSNIFGLVALQAAFDRCGPLLDELLQYLHENLHRTCVRINAISGLHTRMPEATYLLFIDCAGLGVQDPHRLIAQAGVGLNKGSFFGEDYSQYVRMNVASPRPVLMEALDRLSAGLVRNR</sequence>
<dbReference type="Gene3D" id="3.90.1150.10">
    <property type="entry name" value="Aspartate Aminotransferase, domain 1"/>
    <property type="match status" value="1"/>
</dbReference>
<reference evidence="7" key="1">
    <citation type="submission" date="2020-08" db="EMBL/GenBank/DDBJ databases">
        <title>Genome public.</title>
        <authorList>
            <person name="Liu C."/>
            <person name="Sun Q."/>
        </authorList>
    </citation>
    <scope>NUCLEOTIDE SEQUENCE</scope>
    <source>
        <strain evidence="7">NSJ-44</strain>
    </source>
</reference>
<gene>
    <name evidence="7" type="ORF">H8699_08695</name>
</gene>
<feature type="domain" description="Aminotransferase class I/classII large" evidence="6">
    <location>
        <begin position="30"/>
        <end position="375"/>
    </location>
</feature>